<reference evidence="1 2" key="1">
    <citation type="journal article" date="2022" name="bioRxiv">
        <title>The genome of the oomycete Peronosclerospora sorghi, a cosmopolitan pathogen of maize and sorghum, is inflated with dispersed pseudogenes.</title>
        <authorList>
            <person name="Fletcher K."/>
            <person name="Martin F."/>
            <person name="Isakeit T."/>
            <person name="Cavanaugh K."/>
            <person name="Magill C."/>
            <person name="Michelmore R."/>
        </authorList>
    </citation>
    <scope>NUCLEOTIDE SEQUENCE [LARGE SCALE GENOMIC DNA]</scope>
    <source>
        <strain evidence="1">P6</strain>
    </source>
</reference>
<keyword evidence="2" id="KW-1185">Reference proteome</keyword>
<dbReference type="EMBL" id="CM047592">
    <property type="protein sequence ID" value="KAI9918159.1"/>
    <property type="molecule type" value="Genomic_DNA"/>
</dbReference>
<protein>
    <submittedName>
        <fullName evidence="1">Uncharacterized protein</fullName>
    </submittedName>
</protein>
<evidence type="ECO:0000313" key="1">
    <source>
        <dbReference type="EMBL" id="KAI9918159.1"/>
    </source>
</evidence>
<organism evidence="1 2">
    <name type="scientific">Peronosclerospora sorghi</name>
    <dbReference type="NCBI Taxonomy" id="230839"/>
    <lineage>
        <taxon>Eukaryota</taxon>
        <taxon>Sar</taxon>
        <taxon>Stramenopiles</taxon>
        <taxon>Oomycota</taxon>
        <taxon>Peronosporomycetes</taxon>
        <taxon>Peronosporales</taxon>
        <taxon>Peronosporaceae</taxon>
        <taxon>Peronosclerospora</taxon>
    </lineage>
</organism>
<gene>
    <name evidence="1" type="ORF">PsorP6_012482</name>
</gene>
<accession>A0ACC0WH55</accession>
<comment type="caution">
    <text evidence="1">The sequence shown here is derived from an EMBL/GenBank/DDBJ whole genome shotgun (WGS) entry which is preliminary data.</text>
</comment>
<evidence type="ECO:0000313" key="2">
    <source>
        <dbReference type="Proteomes" id="UP001163321"/>
    </source>
</evidence>
<name>A0ACC0WH55_9STRA</name>
<proteinExistence type="predicted"/>
<sequence>MVDVAPGSNGLVSTFTMEMDDEASRVAPPLLLHSLSDVTVARLRRYHQQCNVRLEATLRLLRERQERERRSRLRRHRSPLNLPVFAPPRPSLSTPMSPVEAREWKLLKESSHIRVYRHKTRHEGTTTVQATGTIHGALEDVMNGLYADSTRTARVLEMLLSPRSLDARVLRVDKCSTETNPFQFAGIVWMALKVPGFGLCRHRDFLCFKKMDLIKDDVGEDMGYMVLHSIDPLADEVAVSTIDTNAPTGATWPPLSQSHHTRSRSASSVGSGSNTYVRGFISLAIVFKRVAEDRVTMFAHGQFNSSGRLPPVLSDNCIAEWLTSMANSIQSGQAKNLSLLLAGQRQPSGDQSKSPNRCGVCARSLFFWDAPRSCRGCWKPCCRTCRVTKPIFCAHYHPNGVSGTGGPCTEIFCLSCVCAVIPLSATINARLLKRLAKKRKRTPTYFRPTMTASSITDGSIPQQQIQSRAASEHAEILLAAAEMSSISGLSSRESEKHQRHRLGLPGWSKKHTNLQSREIAGPDEDADEAADFDATSILLEVLEHYQVQRGRAASIVSGMSSSNAGTSLRSFTSADLGLSPQNRRHSIRLGRYPSGHSLLAHNQSFCQPVAAPSMVRQGTRPLERLGSTSFQAQSSFWLPRQSALVKKSTEQSSPPRNEDYYQRLLQDYLFHTNSSRSLVSGRSRSSYGGIPGLVPPISTELWSDARAATSYATPPRRPSQL</sequence>
<dbReference type="Proteomes" id="UP001163321">
    <property type="component" value="Chromosome 13"/>
</dbReference>